<evidence type="ECO:0000313" key="1">
    <source>
        <dbReference type="EMBL" id="MBX3893291.1"/>
    </source>
</evidence>
<dbReference type="RefSeq" id="WP_116577026.1">
    <property type="nucleotide sequence ID" value="NZ_JACBXL010000030.1"/>
</dbReference>
<dbReference type="Gene3D" id="2.60.200.60">
    <property type="match status" value="1"/>
</dbReference>
<dbReference type="EMBL" id="QGBI01000037">
    <property type="protein sequence ID" value="MBX3893291.1"/>
    <property type="molecule type" value="Genomic_DNA"/>
</dbReference>
<name>A0A9Q3LR26_RALPI</name>
<dbReference type="InterPro" id="IPR008727">
    <property type="entry name" value="PAAR_motif"/>
</dbReference>
<sequence length="94" mass="9728">MLSRSIIVVGDVNSSNGPVISGSPTDTIDGKPIARKGDLVDCPARYPDGRLHGINPIVEGDDSMIVNGQPVALHGHRCRCGCALIGTTTGYVDG</sequence>
<protein>
    <submittedName>
        <fullName evidence="1">PAAR domain-containing protein</fullName>
    </submittedName>
</protein>
<dbReference type="AlphaFoldDB" id="A0A9Q3LR26"/>
<dbReference type="Proteomes" id="UP001199322">
    <property type="component" value="Unassembled WGS sequence"/>
</dbReference>
<evidence type="ECO:0000313" key="2">
    <source>
        <dbReference type="Proteomes" id="UP001199322"/>
    </source>
</evidence>
<accession>A0A9Q3LR26</accession>
<reference evidence="1" key="1">
    <citation type="submission" date="2018-06" db="EMBL/GenBank/DDBJ databases">
        <authorList>
            <person name="O'Rourke A."/>
        </authorList>
    </citation>
    <scope>NUCLEOTIDE SEQUENCE</scope>
    <source>
        <strain evidence="1">132550021-3</strain>
    </source>
</reference>
<dbReference type="CDD" id="cd14744">
    <property type="entry name" value="PAAR_CT_2"/>
    <property type="match status" value="1"/>
</dbReference>
<comment type="caution">
    <text evidence="1">The sequence shown here is derived from an EMBL/GenBank/DDBJ whole genome shotgun (WGS) entry which is preliminary data.</text>
</comment>
<proteinExistence type="predicted"/>
<dbReference type="Pfam" id="PF05488">
    <property type="entry name" value="PAAR_motif"/>
    <property type="match status" value="1"/>
</dbReference>
<gene>
    <name evidence="1" type="ORF">DEE74_25815</name>
</gene>
<organism evidence="1 2">
    <name type="scientific">Ralstonia pickettii</name>
    <name type="common">Burkholderia pickettii</name>
    <dbReference type="NCBI Taxonomy" id="329"/>
    <lineage>
        <taxon>Bacteria</taxon>
        <taxon>Pseudomonadati</taxon>
        <taxon>Pseudomonadota</taxon>
        <taxon>Betaproteobacteria</taxon>
        <taxon>Burkholderiales</taxon>
        <taxon>Burkholderiaceae</taxon>
        <taxon>Ralstonia</taxon>
    </lineage>
</organism>